<dbReference type="EMBL" id="BARU01009804">
    <property type="protein sequence ID" value="GAH41828.1"/>
    <property type="molecule type" value="Genomic_DNA"/>
</dbReference>
<protein>
    <submittedName>
        <fullName evidence="1">Uncharacterized protein</fullName>
    </submittedName>
</protein>
<sequence length="52" mass="6014">MIIVSVISVIIGYKAYKTSVSEREKPRIKKLIDEAKKLEKQLKKTIPKLEKT</sequence>
<proteinExistence type="predicted"/>
<reference evidence="1" key="1">
    <citation type="journal article" date="2014" name="Front. Microbiol.">
        <title>High frequency of phylogenetically diverse reductive dehalogenase-homologous genes in deep subseafloor sedimentary metagenomes.</title>
        <authorList>
            <person name="Kawai M."/>
            <person name="Futagami T."/>
            <person name="Toyoda A."/>
            <person name="Takaki Y."/>
            <person name="Nishi S."/>
            <person name="Hori S."/>
            <person name="Arai W."/>
            <person name="Tsubouchi T."/>
            <person name="Morono Y."/>
            <person name="Uchiyama I."/>
            <person name="Ito T."/>
            <person name="Fujiyama A."/>
            <person name="Inagaki F."/>
            <person name="Takami H."/>
        </authorList>
    </citation>
    <scope>NUCLEOTIDE SEQUENCE</scope>
    <source>
        <strain evidence="1">Expedition CK06-06</strain>
    </source>
</reference>
<evidence type="ECO:0000313" key="1">
    <source>
        <dbReference type="EMBL" id="GAH41828.1"/>
    </source>
</evidence>
<accession>X1H930</accession>
<organism evidence="1">
    <name type="scientific">marine sediment metagenome</name>
    <dbReference type="NCBI Taxonomy" id="412755"/>
    <lineage>
        <taxon>unclassified sequences</taxon>
        <taxon>metagenomes</taxon>
        <taxon>ecological metagenomes</taxon>
    </lineage>
</organism>
<name>X1H930_9ZZZZ</name>
<dbReference type="AlphaFoldDB" id="X1H930"/>
<comment type="caution">
    <text evidence="1">The sequence shown here is derived from an EMBL/GenBank/DDBJ whole genome shotgun (WGS) entry which is preliminary data.</text>
</comment>
<gene>
    <name evidence="1" type="ORF">S03H2_18856</name>
</gene>